<keyword evidence="1" id="KW-0472">Membrane</keyword>
<dbReference type="Proteomes" id="UP000282378">
    <property type="component" value="Unassembled WGS sequence"/>
</dbReference>
<evidence type="ECO:0000256" key="1">
    <source>
        <dbReference type="SAM" id="Phobius"/>
    </source>
</evidence>
<evidence type="ECO:0000313" key="3">
    <source>
        <dbReference type="Proteomes" id="UP000282378"/>
    </source>
</evidence>
<protein>
    <submittedName>
        <fullName evidence="2">Uncharacterized protein</fullName>
    </submittedName>
</protein>
<proteinExistence type="predicted"/>
<comment type="caution">
    <text evidence="2">The sequence shown here is derived from an EMBL/GenBank/DDBJ whole genome shotgun (WGS) entry which is preliminary data.</text>
</comment>
<sequence>MSSTDRSREGARSRTQIILLFVALIVFIMLLFANFAYLNTQ</sequence>
<dbReference type="EMBL" id="RBNL01004185">
    <property type="protein sequence ID" value="RML37571.1"/>
    <property type="molecule type" value="Genomic_DNA"/>
</dbReference>
<keyword evidence="1" id="KW-1133">Transmembrane helix</keyword>
<feature type="non-terminal residue" evidence="2">
    <location>
        <position position="41"/>
    </location>
</feature>
<dbReference type="AlphaFoldDB" id="A0A3M2VE53"/>
<reference evidence="2 3" key="1">
    <citation type="submission" date="2018-08" db="EMBL/GenBank/DDBJ databases">
        <title>Recombination of ecologically and evolutionarily significant loci maintains genetic cohesion in the Pseudomonas syringae species complex.</title>
        <authorList>
            <person name="Dillon M."/>
            <person name="Thakur S."/>
            <person name="Almeida R.N.D."/>
            <person name="Weir B.S."/>
            <person name="Guttman D.S."/>
        </authorList>
    </citation>
    <scope>NUCLEOTIDE SEQUENCE [LARGE SCALE GENOMIC DNA]</scope>
    <source>
        <strain evidence="2 3">88_10</strain>
    </source>
</reference>
<evidence type="ECO:0000313" key="2">
    <source>
        <dbReference type="EMBL" id="RML37571.1"/>
    </source>
</evidence>
<gene>
    <name evidence="2" type="ORF">APX70_07516</name>
</gene>
<name>A0A3M2VE53_PSEYM</name>
<accession>A0A3M2VE53</accession>
<feature type="transmembrane region" description="Helical" evidence="1">
    <location>
        <begin position="17"/>
        <end position="38"/>
    </location>
</feature>
<keyword evidence="1" id="KW-0812">Transmembrane</keyword>
<organism evidence="2 3">
    <name type="scientific">Pseudomonas syringae pv. maculicola</name>
    <dbReference type="NCBI Taxonomy" id="59511"/>
    <lineage>
        <taxon>Bacteria</taxon>
        <taxon>Pseudomonadati</taxon>
        <taxon>Pseudomonadota</taxon>
        <taxon>Gammaproteobacteria</taxon>
        <taxon>Pseudomonadales</taxon>
        <taxon>Pseudomonadaceae</taxon>
        <taxon>Pseudomonas</taxon>
    </lineage>
</organism>